<dbReference type="SMR" id="A0A0Q9WG29"/>
<dbReference type="GO" id="GO:0034587">
    <property type="term" value="P:piRNA processing"/>
    <property type="evidence" value="ECO:0007669"/>
    <property type="project" value="TreeGrafter"/>
</dbReference>
<dbReference type="InParanoid" id="A0A0Q9WG29"/>
<protein>
    <recommendedName>
        <fullName evidence="5">Mitochondrial cardiolipin hydrolase</fullName>
    </recommendedName>
    <alternativeName>
        <fullName evidence="6">Mitochondrial phospholipase</fullName>
    </alternativeName>
</protein>
<organism evidence="9 10">
    <name type="scientific">Drosophila virilis</name>
    <name type="common">Fruit fly</name>
    <dbReference type="NCBI Taxonomy" id="7244"/>
    <lineage>
        <taxon>Eukaryota</taxon>
        <taxon>Metazoa</taxon>
        <taxon>Ecdysozoa</taxon>
        <taxon>Arthropoda</taxon>
        <taxon>Hexapoda</taxon>
        <taxon>Insecta</taxon>
        <taxon>Pterygota</taxon>
        <taxon>Neoptera</taxon>
        <taxon>Endopterygota</taxon>
        <taxon>Diptera</taxon>
        <taxon>Brachycera</taxon>
        <taxon>Muscomorpha</taxon>
        <taxon>Ephydroidea</taxon>
        <taxon>Drosophilidae</taxon>
        <taxon>Drosophila</taxon>
    </lineage>
</organism>
<evidence type="ECO:0000256" key="7">
    <source>
        <dbReference type="SAM" id="Phobius"/>
    </source>
</evidence>
<comment type="similarity">
    <text evidence="4">Belongs to the phospholipase D family. MitoPLD/Zucchini subfamily.</text>
</comment>
<proteinExistence type="inferred from homology"/>
<dbReference type="EMBL" id="CH940653">
    <property type="protein sequence ID" value="KRF80785.1"/>
    <property type="molecule type" value="Genomic_DNA"/>
</dbReference>
<evidence type="ECO:0000256" key="2">
    <source>
        <dbReference type="ARBA" id="ARBA00022963"/>
    </source>
</evidence>
<dbReference type="InterPro" id="IPR025202">
    <property type="entry name" value="PLD-like_dom"/>
</dbReference>
<dbReference type="OrthoDB" id="5205528at2759"/>
<evidence type="ECO:0000259" key="8">
    <source>
        <dbReference type="Pfam" id="PF13091"/>
    </source>
</evidence>
<keyword evidence="7" id="KW-0812">Transmembrane</keyword>
<evidence type="ECO:0000256" key="3">
    <source>
        <dbReference type="ARBA" id="ARBA00023098"/>
    </source>
</evidence>
<sequence length="238" mass="27460">MFFSKKTHPIWSTLIIGAGTIAASEVLWYFYNYVHDLLKWQQAQVHEVHMFNELGFECFQEHRAHSQRGKFFTCPNTHCTQRHIERIIELLARAKFSIDLAMYSLNSPEILLALGKALQRNVAIRLIVSQPVVTPINGNIFNLMRAGLKVRSQPFVGLMHHKFCVIDGRTRVDHIWSLKRRSYDPPATYSVVINGSVNWTQGGFGANWENLVITSHHRIASEFQAEFDRMWETFVGSD</sequence>
<reference evidence="9 10" key="1">
    <citation type="journal article" date="2007" name="Nature">
        <title>Evolution of genes and genomes on the Drosophila phylogeny.</title>
        <authorList>
            <consortium name="Drosophila 12 Genomes Consortium"/>
            <person name="Clark A.G."/>
            <person name="Eisen M.B."/>
            <person name="Smith D.R."/>
            <person name="Bergman C.M."/>
            <person name="Oliver B."/>
            <person name="Markow T.A."/>
            <person name="Kaufman T.C."/>
            <person name="Kellis M."/>
            <person name="Gelbart W."/>
            <person name="Iyer V.N."/>
            <person name="Pollard D.A."/>
            <person name="Sackton T.B."/>
            <person name="Larracuente A.M."/>
            <person name="Singh N.D."/>
            <person name="Abad J.P."/>
            <person name="Abt D.N."/>
            <person name="Adryan B."/>
            <person name="Aguade M."/>
            <person name="Akashi H."/>
            <person name="Anderson W.W."/>
            <person name="Aquadro C.F."/>
            <person name="Ardell D.H."/>
            <person name="Arguello R."/>
            <person name="Artieri C.G."/>
            <person name="Barbash D.A."/>
            <person name="Barker D."/>
            <person name="Barsanti P."/>
            <person name="Batterham P."/>
            <person name="Batzoglou S."/>
            <person name="Begun D."/>
            <person name="Bhutkar A."/>
            <person name="Blanco E."/>
            <person name="Bosak S.A."/>
            <person name="Bradley R.K."/>
            <person name="Brand A.D."/>
            <person name="Brent M.R."/>
            <person name="Brooks A.N."/>
            <person name="Brown R.H."/>
            <person name="Butlin R.K."/>
            <person name="Caggese C."/>
            <person name="Calvi B.R."/>
            <person name="Bernardo de Carvalho A."/>
            <person name="Caspi A."/>
            <person name="Castrezana S."/>
            <person name="Celniker S.E."/>
            <person name="Chang J.L."/>
            <person name="Chapple C."/>
            <person name="Chatterji S."/>
            <person name="Chinwalla A."/>
            <person name="Civetta A."/>
            <person name="Clifton S.W."/>
            <person name="Comeron J.M."/>
            <person name="Costello J.C."/>
            <person name="Coyne J.A."/>
            <person name="Daub J."/>
            <person name="David R.G."/>
            <person name="Delcher A.L."/>
            <person name="Delehaunty K."/>
            <person name="Do C.B."/>
            <person name="Ebling H."/>
            <person name="Edwards K."/>
            <person name="Eickbush T."/>
            <person name="Evans J.D."/>
            <person name="Filipski A."/>
            <person name="Findeiss S."/>
            <person name="Freyhult E."/>
            <person name="Fulton L."/>
            <person name="Fulton R."/>
            <person name="Garcia A.C."/>
            <person name="Gardiner A."/>
            <person name="Garfield D.A."/>
            <person name="Garvin B.E."/>
            <person name="Gibson G."/>
            <person name="Gilbert D."/>
            <person name="Gnerre S."/>
            <person name="Godfrey J."/>
            <person name="Good R."/>
            <person name="Gotea V."/>
            <person name="Gravely B."/>
            <person name="Greenberg A.J."/>
            <person name="Griffiths-Jones S."/>
            <person name="Gross S."/>
            <person name="Guigo R."/>
            <person name="Gustafson E.A."/>
            <person name="Haerty W."/>
            <person name="Hahn M.W."/>
            <person name="Halligan D.L."/>
            <person name="Halpern A.L."/>
            <person name="Halter G.M."/>
            <person name="Han M.V."/>
            <person name="Heger A."/>
            <person name="Hillier L."/>
            <person name="Hinrichs A.S."/>
            <person name="Holmes I."/>
            <person name="Hoskins R.A."/>
            <person name="Hubisz M.J."/>
            <person name="Hultmark D."/>
            <person name="Huntley M.A."/>
            <person name="Jaffe D.B."/>
            <person name="Jagadeeshan S."/>
            <person name="Jeck W.R."/>
            <person name="Johnson J."/>
            <person name="Jones C.D."/>
            <person name="Jordan W.C."/>
            <person name="Karpen G.H."/>
            <person name="Kataoka E."/>
            <person name="Keightley P.D."/>
            <person name="Kheradpour P."/>
            <person name="Kirkness E.F."/>
            <person name="Koerich L.B."/>
            <person name="Kristiansen K."/>
            <person name="Kudrna D."/>
            <person name="Kulathinal R.J."/>
            <person name="Kumar S."/>
            <person name="Kwok R."/>
            <person name="Lander E."/>
            <person name="Langley C.H."/>
            <person name="Lapoint R."/>
            <person name="Lazzaro B.P."/>
            <person name="Lee S.J."/>
            <person name="Levesque L."/>
            <person name="Li R."/>
            <person name="Lin C.F."/>
            <person name="Lin M.F."/>
            <person name="Lindblad-Toh K."/>
            <person name="Llopart A."/>
            <person name="Long M."/>
            <person name="Low L."/>
            <person name="Lozovsky E."/>
            <person name="Lu J."/>
            <person name="Luo M."/>
            <person name="Machado C.A."/>
            <person name="Makalowski W."/>
            <person name="Marzo M."/>
            <person name="Matsuda M."/>
            <person name="Matzkin L."/>
            <person name="McAllister B."/>
            <person name="McBride C.S."/>
            <person name="McKernan B."/>
            <person name="McKernan K."/>
            <person name="Mendez-Lago M."/>
            <person name="Minx P."/>
            <person name="Mollenhauer M.U."/>
            <person name="Montooth K."/>
            <person name="Mount S.M."/>
            <person name="Mu X."/>
            <person name="Myers E."/>
            <person name="Negre B."/>
            <person name="Newfeld S."/>
            <person name="Nielsen R."/>
            <person name="Noor M.A."/>
            <person name="O'Grady P."/>
            <person name="Pachter L."/>
            <person name="Papaceit M."/>
            <person name="Parisi M.J."/>
            <person name="Parisi M."/>
            <person name="Parts L."/>
            <person name="Pedersen J.S."/>
            <person name="Pesole G."/>
            <person name="Phillippy A.M."/>
            <person name="Ponting C.P."/>
            <person name="Pop M."/>
            <person name="Porcelli D."/>
            <person name="Powell J.R."/>
            <person name="Prohaska S."/>
            <person name="Pruitt K."/>
            <person name="Puig M."/>
            <person name="Quesneville H."/>
            <person name="Ram K.R."/>
            <person name="Rand D."/>
            <person name="Rasmussen M.D."/>
            <person name="Reed L.K."/>
            <person name="Reenan R."/>
            <person name="Reily A."/>
            <person name="Remington K.A."/>
            <person name="Rieger T.T."/>
            <person name="Ritchie M.G."/>
            <person name="Robin C."/>
            <person name="Rogers Y.H."/>
            <person name="Rohde C."/>
            <person name="Rozas J."/>
            <person name="Rubenfield M.J."/>
            <person name="Ruiz A."/>
            <person name="Russo S."/>
            <person name="Salzberg S.L."/>
            <person name="Sanchez-Gracia A."/>
            <person name="Saranga D.J."/>
            <person name="Sato H."/>
            <person name="Schaeffer S.W."/>
            <person name="Schatz M.C."/>
            <person name="Schlenke T."/>
            <person name="Schwartz R."/>
            <person name="Segarra C."/>
            <person name="Singh R.S."/>
            <person name="Sirot L."/>
            <person name="Sirota M."/>
            <person name="Sisneros N.B."/>
            <person name="Smith C.D."/>
            <person name="Smith T.F."/>
            <person name="Spieth J."/>
            <person name="Stage D.E."/>
            <person name="Stark A."/>
            <person name="Stephan W."/>
            <person name="Strausberg R.L."/>
            <person name="Strempel S."/>
            <person name="Sturgill D."/>
            <person name="Sutton G."/>
            <person name="Sutton G.G."/>
            <person name="Tao W."/>
            <person name="Teichmann S."/>
            <person name="Tobari Y.N."/>
            <person name="Tomimura Y."/>
            <person name="Tsolas J.M."/>
            <person name="Valente V.L."/>
            <person name="Venter E."/>
            <person name="Venter J.C."/>
            <person name="Vicario S."/>
            <person name="Vieira F.G."/>
            <person name="Vilella A.J."/>
            <person name="Villasante A."/>
            <person name="Walenz B."/>
            <person name="Wang J."/>
            <person name="Wasserman M."/>
            <person name="Watts T."/>
            <person name="Wilson D."/>
            <person name="Wilson R.K."/>
            <person name="Wing R.A."/>
            <person name="Wolfner M.F."/>
            <person name="Wong A."/>
            <person name="Wong G.K."/>
            <person name="Wu C.I."/>
            <person name="Wu G."/>
            <person name="Yamamoto D."/>
            <person name="Yang H.P."/>
            <person name="Yang S.P."/>
            <person name="Yorke J.A."/>
            <person name="Yoshida K."/>
            <person name="Zdobnov E."/>
            <person name="Zhang P."/>
            <person name="Zhang Y."/>
            <person name="Zimin A.V."/>
            <person name="Baldwin J."/>
            <person name="Abdouelleil A."/>
            <person name="Abdulkadir J."/>
            <person name="Abebe A."/>
            <person name="Abera B."/>
            <person name="Abreu J."/>
            <person name="Acer S.C."/>
            <person name="Aftuck L."/>
            <person name="Alexander A."/>
            <person name="An P."/>
            <person name="Anderson E."/>
            <person name="Anderson S."/>
            <person name="Arachi H."/>
            <person name="Azer M."/>
            <person name="Bachantsang P."/>
            <person name="Barry A."/>
            <person name="Bayul T."/>
            <person name="Berlin A."/>
            <person name="Bessette D."/>
            <person name="Bloom T."/>
            <person name="Blye J."/>
            <person name="Boguslavskiy L."/>
            <person name="Bonnet C."/>
            <person name="Boukhgalter B."/>
            <person name="Bourzgui I."/>
            <person name="Brown A."/>
            <person name="Cahill P."/>
            <person name="Channer S."/>
            <person name="Cheshatsang Y."/>
            <person name="Chuda L."/>
            <person name="Citroen M."/>
            <person name="Collymore A."/>
            <person name="Cooke P."/>
            <person name="Costello M."/>
            <person name="D'Aco K."/>
            <person name="Daza R."/>
            <person name="De Haan G."/>
            <person name="DeGray S."/>
            <person name="DeMaso C."/>
            <person name="Dhargay N."/>
            <person name="Dooley K."/>
            <person name="Dooley E."/>
            <person name="Doricent M."/>
            <person name="Dorje P."/>
            <person name="Dorjee K."/>
            <person name="Dupes A."/>
            <person name="Elong R."/>
            <person name="Falk J."/>
            <person name="Farina A."/>
            <person name="Faro S."/>
            <person name="Ferguson D."/>
            <person name="Fisher S."/>
            <person name="Foley C.D."/>
            <person name="Franke A."/>
            <person name="Friedrich D."/>
            <person name="Gadbois L."/>
            <person name="Gearin G."/>
            <person name="Gearin C.R."/>
            <person name="Giannoukos G."/>
            <person name="Goode T."/>
            <person name="Graham J."/>
            <person name="Grandbois E."/>
            <person name="Grewal S."/>
            <person name="Gyaltsen K."/>
            <person name="Hafez N."/>
            <person name="Hagos B."/>
            <person name="Hall J."/>
            <person name="Henson C."/>
            <person name="Hollinger A."/>
            <person name="Honan T."/>
            <person name="Huard M.D."/>
            <person name="Hughes L."/>
            <person name="Hurhula B."/>
            <person name="Husby M.E."/>
            <person name="Kamat A."/>
            <person name="Kanga B."/>
            <person name="Kashin S."/>
            <person name="Khazanovich D."/>
            <person name="Kisner P."/>
            <person name="Lance K."/>
            <person name="Lara M."/>
            <person name="Lee W."/>
            <person name="Lennon N."/>
            <person name="Letendre F."/>
            <person name="LeVine R."/>
            <person name="Lipovsky A."/>
            <person name="Liu X."/>
            <person name="Liu J."/>
            <person name="Liu S."/>
            <person name="Lokyitsang T."/>
            <person name="Lokyitsang Y."/>
            <person name="Lubonja R."/>
            <person name="Lui A."/>
            <person name="MacDonald P."/>
            <person name="Magnisalis V."/>
            <person name="Maru K."/>
            <person name="Matthews C."/>
            <person name="McCusker W."/>
            <person name="McDonough S."/>
            <person name="Mehta T."/>
            <person name="Meldrim J."/>
            <person name="Meneus L."/>
            <person name="Mihai O."/>
            <person name="Mihalev A."/>
            <person name="Mihova T."/>
            <person name="Mittelman R."/>
            <person name="Mlenga V."/>
            <person name="Montmayeur A."/>
            <person name="Mulrain L."/>
            <person name="Navidi A."/>
            <person name="Naylor J."/>
            <person name="Negash T."/>
            <person name="Nguyen T."/>
            <person name="Nguyen N."/>
            <person name="Nicol R."/>
            <person name="Norbu C."/>
            <person name="Norbu N."/>
            <person name="Novod N."/>
            <person name="O'Neill B."/>
            <person name="Osman S."/>
            <person name="Markiewicz E."/>
            <person name="Oyono O.L."/>
            <person name="Patti C."/>
            <person name="Phunkhang P."/>
            <person name="Pierre F."/>
            <person name="Priest M."/>
            <person name="Raghuraman S."/>
            <person name="Rege F."/>
            <person name="Reyes R."/>
            <person name="Rise C."/>
            <person name="Rogov P."/>
            <person name="Ross K."/>
            <person name="Ryan E."/>
            <person name="Settipalli S."/>
            <person name="Shea T."/>
            <person name="Sherpa N."/>
            <person name="Shi L."/>
            <person name="Shih D."/>
            <person name="Sparrow T."/>
            <person name="Spaulding J."/>
            <person name="Stalker J."/>
            <person name="Stange-Thomann N."/>
            <person name="Stavropoulos S."/>
            <person name="Stone C."/>
            <person name="Strader C."/>
            <person name="Tesfaye S."/>
            <person name="Thomson T."/>
            <person name="Thoulutsang Y."/>
            <person name="Thoulutsang D."/>
            <person name="Topham K."/>
            <person name="Topping I."/>
            <person name="Tsamla T."/>
            <person name="Vassiliev H."/>
            <person name="Vo A."/>
            <person name="Wangchuk T."/>
            <person name="Wangdi T."/>
            <person name="Weiand M."/>
            <person name="Wilkinson J."/>
            <person name="Wilson A."/>
            <person name="Yadav S."/>
            <person name="Young G."/>
            <person name="Yu Q."/>
            <person name="Zembek L."/>
            <person name="Zhong D."/>
            <person name="Zimmer A."/>
            <person name="Zwirko Z."/>
            <person name="Jaffe D.B."/>
            <person name="Alvarez P."/>
            <person name="Brockman W."/>
            <person name="Butler J."/>
            <person name="Chin C."/>
            <person name="Gnerre S."/>
            <person name="Grabherr M."/>
            <person name="Kleber M."/>
            <person name="Mauceli E."/>
            <person name="MacCallum I."/>
        </authorList>
    </citation>
    <scope>NUCLEOTIDE SEQUENCE [LARGE SCALE GENOMIC DNA]</scope>
    <source>
        <strain evidence="10">Tucson 15010-1051.87</strain>
    </source>
</reference>
<feature type="domain" description="Phospholipase D-like" evidence="8">
    <location>
        <begin position="87"/>
        <end position="231"/>
    </location>
</feature>
<evidence type="ECO:0000313" key="9">
    <source>
        <dbReference type="EMBL" id="KRF80785.1"/>
    </source>
</evidence>
<evidence type="ECO:0000256" key="1">
    <source>
        <dbReference type="ARBA" id="ARBA00022801"/>
    </source>
</evidence>
<dbReference type="SUPFAM" id="SSF56024">
    <property type="entry name" value="Phospholipase D/nuclease"/>
    <property type="match status" value="1"/>
</dbReference>
<keyword evidence="7" id="KW-0472">Membrane</keyword>
<accession>A0A0Q9WG29</accession>
<dbReference type="Proteomes" id="UP000008792">
    <property type="component" value="Unassembled WGS sequence"/>
</dbReference>
<dbReference type="GO" id="GO:0016891">
    <property type="term" value="F:RNA endonuclease activity producing 5'-phosphomonoesters, hydrolytic mechanism"/>
    <property type="evidence" value="ECO:0007669"/>
    <property type="project" value="TreeGrafter"/>
</dbReference>
<gene>
    <name evidence="9" type="primary">Dvir\GJ16996</name>
    <name evidence="9" type="ORF">Dvir_GJ16996</name>
</gene>
<dbReference type="InterPro" id="IPR051406">
    <property type="entry name" value="PLD_domain"/>
</dbReference>
<feature type="transmembrane region" description="Helical" evidence="7">
    <location>
        <begin position="12"/>
        <end position="31"/>
    </location>
</feature>
<dbReference type="AlphaFoldDB" id="A0A0Q9WG29"/>
<dbReference type="PANTHER" id="PTHR43856:SF1">
    <property type="entry name" value="MITOCHONDRIAL CARDIOLIPIN HYDROLASE"/>
    <property type="match status" value="1"/>
</dbReference>
<dbReference type="STRING" id="7244.A0A0Q9WG29"/>
<dbReference type="GO" id="GO:0005739">
    <property type="term" value="C:mitochondrion"/>
    <property type="evidence" value="ECO:0007669"/>
    <property type="project" value="TreeGrafter"/>
</dbReference>
<name>A0A0Q9WG29_DROVI</name>
<keyword evidence="10" id="KW-1185">Reference proteome</keyword>
<keyword evidence="1" id="KW-0378">Hydrolase</keyword>
<evidence type="ECO:0000256" key="6">
    <source>
        <dbReference type="ARBA" id="ARBA00043167"/>
    </source>
</evidence>
<evidence type="ECO:0000256" key="5">
    <source>
        <dbReference type="ARBA" id="ARBA00040549"/>
    </source>
</evidence>
<dbReference type="GO" id="GO:0016042">
    <property type="term" value="P:lipid catabolic process"/>
    <property type="evidence" value="ECO:0007669"/>
    <property type="project" value="UniProtKB-KW"/>
</dbReference>
<dbReference type="eggNOG" id="ENOG502RXG9">
    <property type="taxonomic scope" value="Eukaryota"/>
</dbReference>
<dbReference type="Gene3D" id="3.30.870.10">
    <property type="entry name" value="Endonuclease Chain A"/>
    <property type="match status" value="1"/>
</dbReference>
<evidence type="ECO:0000256" key="4">
    <source>
        <dbReference type="ARBA" id="ARBA00038012"/>
    </source>
</evidence>
<evidence type="ECO:0000313" key="10">
    <source>
        <dbReference type="Proteomes" id="UP000008792"/>
    </source>
</evidence>
<keyword evidence="3" id="KW-0443">Lipid metabolism</keyword>
<dbReference type="Pfam" id="PF13091">
    <property type="entry name" value="PLDc_2"/>
    <property type="match status" value="1"/>
</dbReference>
<dbReference type="PANTHER" id="PTHR43856">
    <property type="entry name" value="CARDIOLIPIN HYDROLASE"/>
    <property type="match status" value="1"/>
</dbReference>
<keyword evidence="7" id="KW-1133">Transmembrane helix</keyword>
<keyword evidence="2" id="KW-0442">Lipid degradation</keyword>